<feature type="compositionally biased region" description="Low complexity" evidence="10">
    <location>
        <begin position="1292"/>
        <end position="1308"/>
    </location>
</feature>
<dbReference type="SMART" id="SM00129">
    <property type="entry name" value="KISc"/>
    <property type="match status" value="1"/>
</dbReference>
<evidence type="ECO:0000313" key="13">
    <source>
        <dbReference type="Proteomes" id="UP000472260"/>
    </source>
</evidence>
<feature type="domain" description="Kinesin motor" evidence="11">
    <location>
        <begin position="45"/>
        <end position="398"/>
    </location>
</feature>
<dbReference type="GO" id="GO:0003777">
    <property type="term" value="F:microtubule motor activity"/>
    <property type="evidence" value="ECO:0007669"/>
    <property type="project" value="InterPro"/>
</dbReference>
<feature type="compositionally biased region" description="Polar residues" evidence="10">
    <location>
        <begin position="696"/>
        <end position="709"/>
    </location>
</feature>
<feature type="compositionally biased region" description="Low complexity" evidence="10">
    <location>
        <begin position="1254"/>
        <end position="1265"/>
    </location>
</feature>
<dbReference type="InterPro" id="IPR036961">
    <property type="entry name" value="Kinesin_motor_dom_sf"/>
</dbReference>
<dbReference type="GO" id="GO:0005874">
    <property type="term" value="C:microtubule"/>
    <property type="evidence" value="ECO:0007669"/>
    <property type="project" value="UniProtKB-KW"/>
</dbReference>
<dbReference type="Pfam" id="PF00225">
    <property type="entry name" value="Kinesin"/>
    <property type="match status" value="1"/>
</dbReference>
<keyword evidence="3" id="KW-0597">Phosphoprotein</keyword>
<feature type="compositionally biased region" description="Basic and acidic residues" evidence="10">
    <location>
        <begin position="909"/>
        <end position="930"/>
    </location>
</feature>
<proteinExistence type="inferred from homology"/>
<dbReference type="PANTHER" id="PTHR21608">
    <property type="entry name" value="KINESIN-LIKE PROTEIN CG14535"/>
    <property type="match status" value="1"/>
</dbReference>
<evidence type="ECO:0000256" key="7">
    <source>
        <dbReference type="ARBA" id="ARBA00023175"/>
    </source>
</evidence>
<dbReference type="GO" id="GO:0008017">
    <property type="term" value="F:microtubule binding"/>
    <property type="evidence" value="ECO:0007669"/>
    <property type="project" value="InterPro"/>
</dbReference>
<feature type="compositionally biased region" description="Low complexity" evidence="10">
    <location>
        <begin position="1465"/>
        <end position="1476"/>
    </location>
</feature>
<feature type="compositionally biased region" description="Basic and acidic residues" evidence="10">
    <location>
        <begin position="1375"/>
        <end position="1391"/>
    </location>
</feature>
<dbReference type="Gene3D" id="3.40.850.10">
    <property type="entry name" value="Kinesin motor domain"/>
    <property type="match status" value="1"/>
</dbReference>
<evidence type="ECO:0000256" key="4">
    <source>
        <dbReference type="ARBA" id="ARBA00022701"/>
    </source>
</evidence>
<dbReference type="Ensembl" id="ENSSANT00000032154.1">
    <property type="protein sequence ID" value="ENSSANP00000030207.1"/>
    <property type="gene ID" value="ENSSANG00000015473.1"/>
</dbReference>
<feature type="region of interest" description="Disordered" evidence="10">
    <location>
        <begin position="551"/>
        <end position="728"/>
    </location>
</feature>
<keyword evidence="13" id="KW-1185">Reference proteome</keyword>
<keyword evidence="2" id="KW-0963">Cytoplasm</keyword>
<keyword evidence="8" id="KW-0206">Cytoskeleton</keyword>
<feature type="compositionally biased region" description="Polar residues" evidence="10">
    <location>
        <begin position="1309"/>
        <end position="1339"/>
    </location>
</feature>
<dbReference type="InterPro" id="IPR027640">
    <property type="entry name" value="Kinesin-like_fam"/>
</dbReference>
<evidence type="ECO:0000256" key="2">
    <source>
        <dbReference type="ARBA" id="ARBA00022490"/>
    </source>
</evidence>
<feature type="compositionally biased region" description="Polar residues" evidence="10">
    <location>
        <begin position="1266"/>
        <end position="1278"/>
    </location>
</feature>
<gene>
    <name evidence="12" type="primary">kif26ba</name>
</gene>
<dbReference type="InterPro" id="IPR027417">
    <property type="entry name" value="P-loop_NTPase"/>
</dbReference>
<dbReference type="InterPro" id="IPR001752">
    <property type="entry name" value="Kinesin_motor_dom"/>
</dbReference>
<evidence type="ECO:0000256" key="6">
    <source>
        <dbReference type="ARBA" id="ARBA00022840"/>
    </source>
</evidence>
<evidence type="ECO:0000256" key="10">
    <source>
        <dbReference type="SAM" id="MobiDB-lite"/>
    </source>
</evidence>
<feature type="region of interest" description="Disordered" evidence="10">
    <location>
        <begin position="1362"/>
        <end position="1427"/>
    </location>
</feature>
<evidence type="ECO:0000313" key="12">
    <source>
        <dbReference type="Ensembl" id="ENSSANP00000030207.1"/>
    </source>
</evidence>
<dbReference type="FunFam" id="3.40.850.10:FF:000015">
    <property type="entry name" value="Kinesin family member 26A"/>
    <property type="match status" value="1"/>
</dbReference>
<reference evidence="12" key="2">
    <citation type="submission" date="2025-09" db="UniProtKB">
        <authorList>
            <consortium name="Ensembl"/>
        </authorList>
    </citation>
    <scope>IDENTIFICATION</scope>
</reference>
<evidence type="ECO:0000256" key="8">
    <source>
        <dbReference type="ARBA" id="ARBA00023212"/>
    </source>
</evidence>
<dbReference type="PANTHER" id="PTHR21608:SF8">
    <property type="entry name" value="KINESIN-LIKE PROTEIN KIF26B"/>
    <property type="match status" value="1"/>
</dbReference>
<evidence type="ECO:0000256" key="5">
    <source>
        <dbReference type="ARBA" id="ARBA00022741"/>
    </source>
</evidence>
<keyword evidence="4" id="KW-0493">Microtubule</keyword>
<keyword evidence="7 9" id="KW-0505">Motor protein</keyword>
<feature type="compositionally biased region" description="Low complexity" evidence="10">
    <location>
        <begin position="1362"/>
        <end position="1374"/>
    </location>
</feature>
<keyword evidence="6 9" id="KW-0067">ATP-binding</keyword>
<comment type="subcellular location">
    <subcellularLocation>
        <location evidence="1">Cytoplasm</location>
        <location evidence="1">Cytoskeleton</location>
    </subcellularLocation>
</comment>
<evidence type="ECO:0000256" key="9">
    <source>
        <dbReference type="PROSITE-ProRule" id="PRU00283"/>
    </source>
</evidence>
<feature type="region of interest" description="Disordered" evidence="10">
    <location>
        <begin position="901"/>
        <end position="937"/>
    </location>
</feature>
<dbReference type="GO" id="GO:0007018">
    <property type="term" value="P:microtubule-based movement"/>
    <property type="evidence" value="ECO:0007669"/>
    <property type="project" value="InterPro"/>
</dbReference>
<comment type="similarity">
    <text evidence="9">Belongs to the TRAFAC class myosin-kinesin ATPase superfamily. Kinesin family.</text>
</comment>
<feature type="region of interest" description="Disordered" evidence="10">
    <location>
        <begin position="1128"/>
        <end position="1187"/>
    </location>
</feature>
<evidence type="ECO:0000256" key="3">
    <source>
        <dbReference type="ARBA" id="ARBA00022553"/>
    </source>
</evidence>
<dbReference type="GO" id="GO:0048731">
    <property type="term" value="P:system development"/>
    <property type="evidence" value="ECO:0007669"/>
    <property type="project" value="UniProtKB-ARBA"/>
</dbReference>
<dbReference type="CDD" id="cd00106">
    <property type="entry name" value="KISc"/>
    <property type="match status" value="1"/>
</dbReference>
<keyword evidence="5 9" id="KW-0547">Nucleotide-binding</keyword>
<evidence type="ECO:0000259" key="11">
    <source>
        <dbReference type="PROSITE" id="PS50067"/>
    </source>
</evidence>
<name>A0A671MCS7_9TELE</name>
<dbReference type="Proteomes" id="UP000472260">
    <property type="component" value="Unassembled WGS sequence"/>
</dbReference>
<feature type="region of interest" description="Disordered" evidence="10">
    <location>
        <begin position="973"/>
        <end position="992"/>
    </location>
</feature>
<feature type="region of interest" description="Disordered" evidence="10">
    <location>
        <begin position="403"/>
        <end position="426"/>
    </location>
</feature>
<dbReference type="GO" id="GO:0005524">
    <property type="term" value="F:ATP binding"/>
    <property type="evidence" value="ECO:0007669"/>
    <property type="project" value="UniProtKB-UniRule"/>
</dbReference>
<feature type="compositionally biased region" description="Polar residues" evidence="10">
    <location>
        <begin position="1151"/>
        <end position="1166"/>
    </location>
</feature>
<evidence type="ECO:0000256" key="1">
    <source>
        <dbReference type="ARBA" id="ARBA00004245"/>
    </source>
</evidence>
<accession>A0A671MCS7</accession>
<sequence>APPVACDPPLFPTNFSGILQVSPPPAPPCLLRAVNKVKDTPGMGKVKVMVRICPSSPASAAESSSFLKVDSRKKQVTIMDPAVNSQQSQTQKRGSSNQVPPKMFAFDAAFSHDASQAEVCAGTVAEVIQSVVNGADGCVFCFGHSKLGKSYTMIGKDDSMQSLGIIPCAISWLFKLINECKEKTGARFSVRVSAVEVWGKDENLKDLLSEVATGSLQDGQSPGVYLCEDPICGMQLQNQSELRAPTAEKAAFFLDAAIAARYSSKPDYDEEEHRNSHMLFTLHIYQYRMEKTSKGGMSGGRSRLHLIDLGSCVKVLSKTRDSTTGLCLSLSALGNVILALVNGSKHIPYKDSKLTMLLRESLGNMNCRTTMIAHISSSPNNFSETLSTLQIASRVLRLKKKKAKQYTSSSSGGESSCEEGRMRRPTQLRTIHSRNVVDSEMPLLHLSSDPEDYSSSEQSCDTVIYVGPNGSALSDKELTDNEGPPEFVPIIPSLHKNKADLKEGAEPGKKEKDCLKCNTFAELQERLDCIDGREEVTKFPFEEDPADRAAKFEPGHGQVVKGGQQSSSPKRISDQQLEEIPAKFEPGHGQVVKGGQHSRSVTGSSGIGQLTPLHRAKSSSLHDSRESISGGSSSESKPRPMGSPRLGIASLTKTSEYKPPSSPSQRCKVYTQKGVMPGTPPHSSHNLNKDSRKSSAESLLNPESRTSPVGMSPQVLKRSSSSNSLGSAETLCDDVPQLPLDNKKNVKDTTATVTLEHPLEPNGEDELVFTLVEKLTISGVMENGRPTSIISFNSDCSVQAMASGSRPVSIISSISEDLEHYTTAPFTTTATISQVNISKFLPLSKIEGYAQASRRSSISSWLSEMSAGSDGDQSCHSFVAQQCFGQGEAIVEDRLLEIQEEGDIDPESNDQKTSDKESDSNTTEVNDKNTAKHKLDKLSSTSSGYVPFKTNITTHPCAAVKPMVVQDLQTKTPLVKDPKSPPVPMSSEINFDDPWMKREGCEETKPLDMVCDIKSEKRTSESVKRKWQVDKLNSSEAACSPDSMNRVVDGCEMVFNAPESITQVYSADILRTGSLPRAWHRLNKQDDLEDPTYRYMSGEYKSLGVTTSTPCSPRATLERRCSVGRQGIFARQKGIPPLPPVRKSSLDQRNRASPQHNPENSQTPNHHLSFLGSTPEDLGGKHKGPNVESSRLFSAKLEQLANRTNSLGRSHGAHYGCHFLERAESLTSLGSKGGVAKDSTMPRTGRSITRSLLSSPTNGPNGNNNAPQSPKASQSKISAVSKLLMASPKARSLSTSSTKTLSFSTKSLPQSVNRSSSLPPNGKNQNQNSWSTQSLSRSRGTGLASKLPLRAVNGRISELLQGSASSRAAQGRGASDTEERGAAVQGEERPVVHTLPSPYSKITAPRRPHRCSSGHASDNSSVLSGELPPAMGKTALFYHSGGSSGYESMIRDSEATGSTSSAQDSMSENSSSVSGRRSLKNSKKRSNTGSQRRRLIPNLSLDTSSPVRKPVISPGVRWVDGPLRPTQRGLAEPFEIKVYEIDDVERLQRRRTVGNKEVVYFSAKLKILEYRQQRISEVRAKYDWLKKELEQTKQHLMLEPEKWTTEFDLQQTFEVDSLEYLEALEFVTERLENRVNFCKAHLMMITCFDITCRRR</sequence>
<organism evidence="12 13">
    <name type="scientific">Sinocyclocheilus anshuiensis</name>
    <dbReference type="NCBI Taxonomy" id="1608454"/>
    <lineage>
        <taxon>Eukaryota</taxon>
        <taxon>Metazoa</taxon>
        <taxon>Chordata</taxon>
        <taxon>Craniata</taxon>
        <taxon>Vertebrata</taxon>
        <taxon>Euteleostomi</taxon>
        <taxon>Actinopterygii</taxon>
        <taxon>Neopterygii</taxon>
        <taxon>Teleostei</taxon>
        <taxon>Ostariophysi</taxon>
        <taxon>Cypriniformes</taxon>
        <taxon>Cyprinidae</taxon>
        <taxon>Cyprininae</taxon>
        <taxon>Sinocyclocheilus</taxon>
    </lineage>
</organism>
<reference evidence="12" key="1">
    <citation type="submission" date="2025-08" db="UniProtKB">
        <authorList>
            <consortium name="Ensembl"/>
        </authorList>
    </citation>
    <scope>IDENTIFICATION</scope>
</reference>
<feature type="compositionally biased region" description="Polar residues" evidence="10">
    <location>
        <begin position="1455"/>
        <end position="1464"/>
    </location>
</feature>
<feature type="region of interest" description="Disordered" evidence="10">
    <location>
        <begin position="1230"/>
        <end position="1343"/>
    </location>
</feature>
<feature type="compositionally biased region" description="Basic residues" evidence="10">
    <location>
        <begin position="1477"/>
        <end position="1495"/>
    </location>
</feature>
<protein>
    <submittedName>
        <fullName evidence="12">Kinesin-like protein KIF26B</fullName>
    </submittedName>
</protein>
<feature type="binding site" evidence="9">
    <location>
        <begin position="143"/>
        <end position="150"/>
    </location>
    <ligand>
        <name>ATP</name>
        <dbReference type="ChEBI" id="CHEBI:30616"/>
    </ligand>
</feature>
<dbReference type="SUPFAM" id="SSF52540">
    <property type="entry name" value="P-loop containing nucleoside triphosphate hydrolases"/>
    <property type="match status" value="1"/>
</dbReference>
<feature type="region of interest" description="Disordered" evidence="10">
    <location>
        <begin position="1448"/>
        <end position="1503"/>
    </location>
</feature>
<feature type="compositionally biased region" description="Polar residues" evidence="10">
    <location>
        <begin position="1414"/>
        <end position="1423"/>
    </location>
</feature>
<dbReference type="PRINTS" id="PR00380">
    <property type="entry name" value="KINESINHEAVY"/>
</dbReference>
<feature type="compositionally biased region" description="Polar residues" evidence="10">
    <location>
        <begin position="597"/>
        <end position="608"/>
    </location>
</feature>
<dbReference type="PROSITE" id="PS50067">
    <property type="entry name" value="KINESIN_MOTOR_2"/>
    <property type="match status" value="1"/>
</dbReference>